<name>A0ACB5U3J3_AMBMO</name>
<proteinExistence type="predicted"/>
<keyword evidence="2" id="KW-1185">Reference proteome</keyword>
<organism evidence="1 2">
    <name type="scientific">Ambrosiozyma monospora</name>
    <name type="common">Yeast</name>
    <name type="synonym">Endomycopsis monosporus</name>
    <dbReference type="NCBI Taxonomy" id="43982"/>
    <lineage>
        <taxon>Eukaryota</taxon>
        <taxon>Fungi</taxon>
        <taxon>Dikarya</taxon>
        <taxon>Ascomycota</taxon>
        <taxon>Saccharomycotina</taxon>
        <taxon>Pichiomycetes</taxon>
        <taxon>Pichiales</taxon>
        <taxon>Pichiaceae</taxon>
        <taxon>Ambrosiozyma</taxon>
    </lineage>
</organism>
<evidence type="ECO:0000313" key="2">
    <source>
        <dbReference type="Proteomes" id="UP001165064"/>
    </source>
</evidence>
<dbReference type="EMBL" id="BSXS01011451">
    <property type="protein sequence ID" value="GMF00534.1"/>
    <property type="molecule type" value="Genomic_DNA"/>
</dbReference>
<comment type="caution">
    <text evidence="1">The sequence shown here is derived from an EMBL/GenBank/DDBJ whole genome shotgun (WGS) entry which is preliminary data.</text>
</comment>
<reference evidence="1" key="1">
    <citation type="submission" date="2023-04" db="EMBL/GenBank/DDBJ databases">
        <title>Ambrosiozyma monospora NBRC 10751.</title>
        <authorList>
            <person name="Ichikawa N."/>
            <person name="Sato H."/>
            <person name="Tonouchi N."/>
        </authorList>
    </citation>
    <scope>NUCLEOTIDE SEQUENCE</scope>
    <source>
        <strain evidence="1">NBRC 10751</strain>
    </source>
</reference>
<gene>
    <name evidence="1" type="ORF">Amon02_001102900</name>
</gene>
<protein>
    <submittedName>
        <fullName evidence="1">Unnamed protein product</fullName>
    </submittedName>
</protein>
<evidence type="ECO:0000313" key="1">
    <source>
        <dbReference type="EMBL" id="GMF00534.1"/>
    </source>
</evidence>
<dbReference type="Proteomes" id="UP001165064">
    <property type="component" value="Unassembled WGS sequence"/>
</dbReference>
<sequence length="145" mass="15977">MKFATLQTLCLLLASTSTAFPLLSEHNHDQHSFSTSPSSDIVSQLIGSKSGSYHDVKTAARVARTLVHRESLTNLNTVDFNSGYPVSFVEYYADCDKDGKPIMLVIDMSSSNRNIEQGSKASLSINVGNHQYRDNVDPHYIGVRP</sequence>
<accession>A0ACB5U3J3</accession>